<evidence type="ECO:0000313" key="1">
    <source>
        <dbReference type="EMBL" id="KAH8012977.1"/>
    </source>
</evidence>
<organism evidence="1 2">
    <name type="scientific">Sphaerodactylus townsendi</name>
    <dbReference type="NCBI Taxonomy" id="933632"/>
    <lineage>
        <taxon>Eukaryota</taxon>
        <taxon>Metazoa</taxon>
        <taxon>Chordata</taxon>
        <taxon>Craniata</taxon>
        <taxon>Vertebrata</taxon>
        <taxon>Euteleostomi</taxon>
        <taxon>Lepidosauria</taxon>
        <taxon>Squamata</taxon>
        <taxon>Bifurcata</taxon>
        <taxon>Gekkota</taxon>
        <taxon>Sphaerodactylidae</taxon>
        <taxon>Sphaerodactylus</taxon>
    </lineage>
</organism>
<protein>
    <submittedName>
        <fullName evidence="1">Uncharacterized protein</fullName>
    </submittedName>
</protein>
<reference evidence="1" key="1">
    <citation type="submission" date="2021-08" db="EMBL/GenBank/DDBJ databases">
        <title>The first chromosome-level gecko genome reveals the dynamic sex chromosomes of Neotropical dwarf geckos (Sphaerodactylidae: Sphaerodactylus).</title>
        <authorList>
            <person name="Pinto B.J."/>
            <person name="Keating S.E."/>
            <person name="Gamble T."/>
        </authorList>
    </citation>
    <scope>NUCLEOTIDE SEQUENCE</scope>
    <source>
        <strain evidence="1">TG3544</strain>
    </source>
</reference>
<sequence length="153" mass="17486">MCSTNTAPVQPHSLQGTLARINWLLWVSQASRQASGIPGLTPTDEKDGNLPDIIASGSLHEFLVHLHEKYGPVASYWFGRHLVISLGSIDVLRQHINPNRTCESGLKLFPETFLEPAAALPWTLMVWWNQTFLWFIRLRFGRREKTGYDQRNF</sequence>
<accession>A0ACB8G0D1</accession>
<proteinExistence type="predicted"/>
<comment type="caution">
    <text evidence="1">The sequence shown here is derived from an EMBL/GenBank/DDBJ whole genome shotgun (WGS) entry which is preliminary data.</text>
</comment>
<keyword evidence="2" id="KW-1185">Reference proteome</keyword>
<gene>
    <name evidence="1" type="ORF">K3G42_008064</name>
</gene>
<dbReference type="EMBL" id="CM037615">
    <property type="protein sequence ID" value="KAH8012977.1"/>
    <property type="molecule type" value="Genomic_DNA"/>
</dbReference>
<dbReference type="Proteomes" id="UP000827872">
    <property type="component" value="Linkage Group LG02"/>
</dbReference>
<evidence type="ECO:0000313" key="2">
    <source>
        <dbReference type="Proteomes" id="UP000827872"/>
    </source>
</evidence>
<name>A0ACB8G0D1_9SAUR</name>